<dbReference type="Proteomes" id="UP000016927">
    <property type="component" value="Unassembled WGS sequence"/>
</dbReference>
<dbReference type="AlphaFoldDB" id="R0MDQ1"/>
<dbReference type="HOGENOM" id="CLU_140543_0_0_1"/>
<dbReference type="EMBL" id="KB909409">
    <property type="protein sequence ID" value="EOB12210.1"/>
    <property type="molecule type" value="Genomic_DNA"/>
</dbReference>
<dbReference type="VEuPathDB" id="MicrosporidiaDB:NBO_501g0001"/>
<reference evidence="2 3" key="1">
    <citation type="journal article" date="2013" name="BMC Genomics">
        <title>Comparative genomics of parasitic silkworm microsporidia reveal an association between genome expansion and host adaptation.</title>
        <authorList>
            <person name="Pan G."/>
            <person name="Xu J."/>
            <person name="Li T."/>
            <person name="Xia Q."/>
            <person name="Liu S.L."/>
            <person name="Zhang G."/>
            <person name="Li S."/>
            <person name="Li C."/>
            <person name="Liu H."/>
            <person name="Yang L."/>
            <person name="Liu T."/>
            <person name="Zhang X."/>
            <person name="Wu Z."/>
            <person name="Fan W."/>
            <person name="Dang X."/>
            <person name="Xiang H."/>
            <person name="Tao M."/>
            <person name="Li Y."/>
            <person name="Hu J."/>
            <person name="Li Z."/>
            <person name="Lin L."/>
            <person name="Luo J."/>
            <person name="Geng L."/>
            <person name="Wang L."/>
            <person name="Long M."/>
            <person name="Wan Y."/>
            <person name="He N."/>
            <person name="Zhang Z."/>
            <person name="Lu C."/>
            <person name="Keeling P.J."/>
            <person name="Wang J."/>
            <person name="Xiang Z."/>
            <person name="Zhou Z."/>
        </authorList>
    </citation>
    <scope>NUCLEOTIDE SEQUENCE [LARGE SCALE GENOMIC DNA]</scope>
    <source>
        <strain evidence="3">CQ1 / CVCC 102059</strain>
    </source>
</reference>
<evidence type="ECO:0000313" key="2">
    <source>
        <dbReference type="EMBL" id="EOB12210.1"/>
    </source>
</evidence>
<name>R0MDQ1_NOSB1</name>
<sequence>MIPCVYSKQKKKKLKTWLDGFVVLKNNKMMLYDEDRKMIDSKTMSKLSNEMETMRHVIYVETECDFESEEVVKYENKMKFEPKVKPDEKIEGAINEIDGDDNNQQDEVQVCRSNEDILNLFIAPK</sequence>
<keyword evidence="3" id="KW-1185">Reference proteome</keyword>
<gene>
    <name evidence="2" type="ORF">NBO_501g0001</name>
</gene>
<protein>
    <recommendedName>
        <fullName evidence="1">5'-3' DNA helicase ZGRF1-like N-terminal domain-containing protein</fullName>
    </recommendedName>
</protein>
<dbReference type="OrthoDB" id="2196121at2759"/>
<evidence type="ECO:0000259" key="1">
    <source>
        <dbReference type="Pfam" id="PF10382"/>
    </source>
</evidence>
<dbReference type="InterPro" id="IPR018838">
    <property type="entry name" value="ZGRF1-like_N"/>
</dbReference>
<dbReference type="Pfam" id="PF10382">
    <property type="entry name" value="ZGRF1-like_N"/>
    <property type="match status" value="1"/>
</dbReference>
<accession>R0MDQ1</accession>
<organism evidence="2 3">
    <name type="scientific">Nosema bombycis (strain CQ1 / CVCC 102059)</name>
    <name type="common">Microsporidian parasite</name>
    <name type="synonym">Pebrine of silkworm</name>
    <dbReference type="NCBI Taxonomy" id="578461"/>
    <lineage>
        <taxon>Eukaryota</taxon>
        <taxon>Fungi</taxon>
        <taxon>Fungi incertae sedis</taxon>
        <taxon>Microsporidia</taxon>
        <taxon>Nosematidae</taxon>
        <taxon>Nosema</taxon>
    </lineage>
</organism>
<proteinExistence type="predicted"/>
<feature type="domain" description="5'-3' DNA helicase ZGRF1-like N-terminal" evidence="1">
    <location>
        <begin position="4"/>
        <end position="61"/>
    </location>
</feature>
<evidence type="ECO:0000313" key="3">
    <source>
        <dbReference type="Proteomes" id="UP000016927"/>
    </source>
</evidence>